<dbReference type="EMBL" id="FNEN01000002">
    <property type="protein sequence ID" value="SDI42443.1"/>
    <property type="molecule type" value="Genomic_DNA"/>
</dbReference>
<proteinExistence type="predicted"/>
<evidence type="ECO:0000259" key="4">
    <source>
        <dbReference type="PROSITE" id="PS50893"/>
    </source>
</evidence>
<evidence type="ECO:0000256" key="1">
    <source>
        <dbReference type="ARBA" id="ARBA00022448"/>
    </source>
</evidence>
<keyword evidence="1" id="KW-0813">Transport</keyword>
<sequence length="264" mass="29606">MINNEQTTQKKNRKPALVVKNASKSFGGVKAIDDVSLTIDSGRSRVMIGPNGAGKSTLFNLITGEIPLDEGRVFIYGEDVTKKAVQRRSELGLSRTYQISNLFHELTVKENMYLALQGKGWELPNFFSFFIPWFKNEKRTSRVKEVAESVALENKLDTLVSNLSHGEQRQLELGIALAPDPDIILFDEPMAGLSPSERVFMKKLIKRLATEKIILAIEHDMDFALSLTNDVTVLHQGATIADGTPDEIKQNEDVRKIYKIQNTE</sequence>
<dbReference type="AlphaFoldDB" id="A0A1G8KG55"/>
<dbReference type="InterPro" id="IPR003439">
    <property type="entry name" value="ABC_transporter-like_ATP-bd"/>
</dbReference>
<dbReference type="InterPro" id="IPR032823">
    <property type="entry name" value="BCA_ABC_TP_C"/>
</dbReference>
<evidence type="ECO:0000256" key="2">
    <source>
        <dbReference type="ARBA" id="ARBA00022741"/>
    </source>
</evidence>
<dbReference type="SMART" id="SM00382">
    <property type="entry name" value="AAA"/>
    <property type="match status" value="1"/>
</dbReference>
<dbReference type="GO" id="GO:0005524">
    <property type="term" value="F:ATP binding"/>
    <property type="evidence" value="ECO:0007669"/>
    <property type="project" value="UniProtKB-KW"/>
</dbReference>
<dbReference type="RefSeq" id="WP_090396376.1">
    <property type="nucleotide sequence ID" value="NZ_FNEN01000002.1"/>
</dbReference>
<feature type="domain" description="ABC transporter" evidence="4">
    <location>
        <begin position="17"/>
        <end position="261"/>
    </location>
</feature>
<dbReference type="InterPro" id="IPR003593">
    <property type="entry name" value="AAA+_ATPase"/>
</dbReference>
<keyword evidence="3 5" id="KW-0067">ATP-binding</keyword>
<dbReference type="PANTHER" id="PTHR45772:SF8">
    <property type="entry name" value="HIGH-AFFINITY BRANCHED-CHAIN AMINO ACID TRANSPORT ATP-BINDING PROTEIN"/>
    <property type="match status" value="1"/>
</dbReference>
<keyword evidence="6" id="KW-1185">Reference proteome</keyword>
<dbReference type="OrthoDB" id="9805514at2"/>
<gene>
    <name evidence="5" type="ORF">SAMN04488123_10286</name>
</gene>
<accession>A0A1G8KG55</accession>
<protein>
    <submittedName>
        <fullName evidence="5">Amino acid/amide ABC transporter ATP-binding protein 1, HAAT family</fullName>
    </submittedName>
</protein>
<dbReference type="Pfam" id="PF12399">
    <property type="entry name" value="BCA_ABC_TP_C"/>
    <property type="match status" value="1"/>
</dbReference>
<evidence type="ECO:0000313" key="5">
    <source>
        <dbReference type="EMBL" id="SDI42443.1"/>
    </source>
</evidence>
<organism evidence="5 6">
    <name type="scientific">Natribacillus halophilus</name>
    <dbReference type="NCBI Taxonomy" id="549003"/>
    <lineage>
        <taxon>Bacteria</taxon>
        <taxon>Bacillati</taxon>
        <taxon>Bacillota</taxon>
        <taxon>Bacilli</taxon>
        <taxon>Bacillales</taxon>
        <taxon>Bacillaceae</taxon>
        <taxon>Natribacillus</taxon>
    </lineage>
</organism>
<dbReference type="SUPFAM" id="SSF52540">
    <property type="entry name" value="P-loop containing nucleoside triphosphate hydrolases"/>
    <property type="match status" value="1"/>
</dbReference>
<keyword evidence="2" id="KW-0547">Nucleotide-binding</keyword>
<dbReference type="InterPro" id="IPR027417">
    <property type="entry name" value="P-loop_NTPase"/>
</dbReference>
<dbReference type="Proteomes" id="UP000198853">
    <property type="component" value="Unassembled WGS sequence"/>
</dbReference>
<dbReference type="Pfam" id="PF00005">
    <property type="entry name" value="ABC_tran"/>
    <property type="match status" value="1"/>
</dbReference>
<evidence type="ECO:0000313" key="6">
    <source>
        <dbReference type="Proteomes" id="UP000198853"/>
    </source>
</evidence>
<dbReference type="GO" id="GO:0005886">
    <property type="term" value="C:plasma membrane"/>
    <property type="evidence" value="ECO:0007669"/>
    <property type="project" value="TreeGrafter"/>
</dbReference>
<dbReference type="CDD" id="cd03219">
    <property type="entry name" value="ABC_Mj1267_LivG_branched"/>
    <property type="match status" value="1"/>
</dbReference>
<dbReference type="Gene3D" id="3.40.50.300">
    <property type="entry name" value="P-loop containing nucleotide triphosphate hydrolases"/>
    <property type="match status" value="1"/>
</dbReference>
<dbReference type="PANTHER" id="PTHR45772">
    <property type="entry name" value="CONSERVED COMPONENT OF ABC TRANSPORTER FOR NATURAL AMINO ACIDS-RELATED"/>
    <property type="match status" value="1"/>
</dbReference>
<evidence type="ECO:0000256" key="3">
    <source>
        <dbReference type="ARBA" id="ARBA00022840"/>
    </source>
</evidence>
<dbReference type="PROSITE" id="PS50893">
    <property type="entry name" value="ABC_TRANSPORTER_2"/>
    <property type="match status" value="1"/>
</dbReference>
<dbReference type="GO" id="GO:0016887">
    <property type="term" value="F:ATP hydrolysis activity"/>
    <property type="evidence" value="ECO:0007669"/>
    <property type="project" value="InterPro"/>
</dbReference>
<dbReference type="InterPro" id="IPR051120">
    <property type="entry name" value="ABC_AA/LPS_Transport"/>
</dbReference>
<reference evidence="5 6" key="1">
    <citation type="submission" date="2016-10" db="EMBL/GenBank/DDBJ databases">
        <authorList>
            <person name="de Groot N.N."/>
        </authorList>
    </citation>
    <scope>NUCLEOTIDE SEQUENCE [LARGE SCALE GENOMIC DNA]</scope>
    <source>
        <strain evidence="5 6">DSM 21771</strain>
    </source>
</reference>
<name>A0A1G8KG55_9BACI</name>